<evidence type="ECO:0000313" key="2">
    <source>
        <dbReference type="EMBL" id="KNC27724.1"/>
    </source>
</evidence>
<proteinExistence type="predicted"/>
<keyword evidence="3" id="KW-1185">Reference proteome</keyword>
<evidence type="ECO:0000313" key="3">
    <source>
        <dbReference type="Proteomes" id="UP000037069"/>
    </source>
</evidence>
<protein>
    <submittedName>
        <fullName evidence="2">Uncharacterized protein</fullName>
    </submittedName>
</protein>
<accession>A0A0L0C8J9</accession>
<dbReference type="Proteomes" id="UP000037069">
    <property type="component" value="Unassembled WGS sequence"/>
</dbReference>
<dbReference type="AlphaFoldDB" id="A0A0L0C8J9"/>
<comment type="caution">
    <text evidence="2">The sequence shown here is derived from an EMBL/GenBank/DDBJ whole genome shotgun (WGS) entry which is preliminary data.</text>
</comment>
<sequence>MFRVPEPDSAKTKLSNPPPISSRTSKDLRSTANRKSLPVFSLQTSEFTCLHWSVRRLPFCLANSASMVCAVFAGGGIHTVTIDRSGSSEACMTSSFAAGLMSLYLPIADFKNSKEFLFPQLTTFTLLTQSAPLKDTSSDPPSKMAISSISLPSIDCQKSVLILPSGSFRSMTAT</sequence>
<dbReference type="EMBL" id="JRES01000856">
    <property type="protein sequence ID" value="KNC27724.1"/>
    <property type="molecule type" value="Genomic_DNA"/>
</dbReference>
<organism evidence="2 3">
    <name type="scientific">Lucilia cuprina</name>
    <name type="common">Green bottle fly</name>
    <name type="synonym">Australian sheep blowfly</name>
    <dbReference type="NCBI Taxonomy" id="7375"/>
    <lineage>
        <taxon>Eukaryota</taxon>
        <taxon>Metazoa</taxon>
        <taxon>Ecdysozoa</taxon>
        <taxon>Arthropoda</taxon>
        <taxon>Hexapoda</taxon>
        <taxon>Insecta</taxon>
        <taxon>Pterygota</taxon>
        <taxon>Neoptera</taxon>
        <taxon>Endopterygota</taxon>
        <taxon>Diptera</taxon>
        <taxon>Brachycera</taxon>
        <taxon>Muscomorpha</taxon>
        <taxon>Oestroidea</taxon>
        <taxon>Calliphoridae</taxon>
        <taxon>Luciliinae</taxon>
        <taxon>Lucilia</taxon>
    </lineage>
</organism>
<feature type="region of interest" description="Disordered" evidence="1">
    <location>
        <begin position="1"/>
        <end position="29"/>
    </location>
</feature>
<reference evidence="2 3" key="1">
    <citation type="journal article" date="2015" name="Nat. Commun.">
        <title>Lucilia cuprina genome unlocks parasitic fly biology to underpin future interventions.</title>
        <authorList>
            <person name="Anstead C.A."/>
            <person name="Korhonen P.K."/>
            <person name="Young N.D."/>
            <person name="Hall R.S."/>
            <person name="Jex A.R."/>
            <person name="Murali S.C."/>
            <person name="Hughes D.S."/>
            <person name="Lee S.F."/>
            <person name="Perry T."/>
            <person name="Stroehlein A.J."/>
            <person name="Ansell B.R."/>
            <person name="Breugelmans B."/>
            <person name="Hofmann A."/>
            <person name="Qu J."/>
            <person name="Dugan S."/>
            <person name="Lee S.L."/>
            <person name="Chao H."/>
            <person name="Dinh H."/>
            <person name="Han Y."/>
            <person name="Doddapaneni H.V."/>
            <person name="Worley K.C."/>
            <person name="Muzny D.M."/>
            <person name="Ioannidis P."/>
            <person name="Waterhouse R.M."/>
            <person name="Zdobnov E.M."/>
            <person name="James P.J."/>
            <person name="Bagnall N.H."/>
            <person name="Kotze A.C."/>
            <person name="Gibbs R.A."/>
            <person name="Richards S."/>
            <person name="Batterham P."/>
            <person name="Gasser R.B."/>
        </authorList>
    </citation>
    <scope>NUCLEOTIDE SEQUENCE [LARGE SCALE GENOMIC DNA]</scope>
    <source>
        <strain evidence="2 3">LS</strain>
        <tissue evidence="2">Full body</tissue>
    </source>
</reference>
<evidence type="ECO:0000256" key="1">
    <source>
        <dbReference type="SAM" id="MobiDB-lite"/>
    </source>
</evidence>
<feature type="compositionally biased region" description="Basic and acidic residues" evidence="1">
    <location>
        <begin position="1"/>
        <end position="11"/>
    </location>
</feature>
<gene>
    <name evidence="2" type="ORF">FF38_08839</name>
</gene>
<name>A0A0L0C8J9_LUCCU</name>